<dbReference type="InterPro" id="IPR044775">
    <property type="entry name" value="MFS_ERD6/Tret1-like"/>
</dbReference>
<dbReference type="InterPro" id="IPR005828">
    <property type="entry name" value="MFS_sugar_transport-like"/>
</dbReference>
<feature type="compositionally biased region" description="Basic and acidic residues" evidence="8">
    <location>
        <begin position="1236"/>
        <end position="1264"/>
    </location>
</feature>
<evidence type="ECO:0000256" key="5">
    <source>
        <dbReference type="ARBA" id="ARBA00022692"/>
    </source>
</evidence>
<gene>
    <name evidence="11" type="ORF">Fcan01_07530</name>
</gene>
<dbReference type="Gene3D" id="6.10.280.120">
    <property type="entry name" value="Growth arrest and DNA-damage-inducible proteins-interacting protein 1"/>
    <property type="match status" value="1"/>
</dbReference>
<name>A0A226EJU1_FOLCA</name>
<dbReference type="InterPro" id="IPR036259">
    <property type="entry name" value="MFS_trans_sf"/>
</dbReference>
<feature type="transmembrane region" description="Helical" evidence="9">
    <location>
        <begin position="466"/>
        <end position="484"/>
    </location>
</feature>
<feature type="compositionally biased region" description="Polar residues" evidence="8">
    <location>
        <begin position="52"/>
        <end position="62"/>
    </location>
</feature>
<dbReference type="Pfam" id="PF00083">
    <property type="entry name" value="Sugar_tr"/>
    <property type="match status" value="1"/>
</dbReference>
<keyword evidence="6 9" id="KW-1133">Transmembrane helix</keyword>
<feature type="transmembrane region" description="Helical" evidence="9">
    <location>
        <begin position="530"/>
        <end position="550"/>
    </location>
</feature>
<feature type="transmembrane region" description="Helical" evidence="9">
    <location>
        <begin position="360"/>
        <end position="381"/>
    </location>
</feature>
<dbReference type="InterPro" id="IPR003663">
    <property type="entry name" value="Sugar/inositol_transpt"/>
</dbReference>
<dbReference type="InterPro" id="IPR018472">
    <property type="entry name" value="Ribosomal_mL64"/>
</dbReference>
<dbReference type="Proteomes" id="UP000198287">
    <property type="component" value="Unassembled WGS sequence"/>
</dbReference>
<feature type="region of interest" description="Disordered" evidence="8">
    <location>
        <begin position="41"/>
        <end position="62"/>
    </location>
</feature>
<evidence type="ECO:0000256" key="9">
    <source>
        <dbReference type="SAM" id="Phobius"/>
    </source>
</evidence>
<feature type="region of interest" description="Disordered" evidence="8">
    <location>
        <begin position="1236"/>
        <end position="1280"/>
    </location>
</feature>
<feature type="transmembrane region" description="Helical" evidence="9">
    <location>
        <begin position="326"/>
        <end position="348"/>
    </location>
</feature>
<feature type="domain" description="Major facilitator superfamily (MFS) profile" evidence="10">
    <location>
        <begin position="233"/>
        <end position="661"/>
    </location>
</feature>
<feature type="transmembrane region" description="Helical" evidence="9">
    <location>
        <begin position="570"/>
        <end position="594"/>
    </location>
</feature>
<reference evidence="11 12" key="1">
    <citation type="submission" date="2015-12" db="EMBL/GenBank/DDBJ databases">
        <title>The genome of Folsomia candida.</title>
        <authorList>
            <person name="Faddeeva A."/>
            <person name="Derks M.F."/>
            <person name="Anvar Y."/>
            <person name="Smit S."/>
            <person name="Van Straalen N."/>
            <person name="Roelofs D."/>
        </authorList>
    </citation>
    <scope>NUCLEOTIDE SEQUENCE [LARGE SCALE GENOMIC DNA]</scope>
    <source>
        <strain evidence="11 12">VU population</strain>
        <tissue evidence="11">Whole body</tissue>
    </source>
</reference>
<keyword evidence="5 9" id="KW-0812">Transmembrane</keyword>
<feature type="region of interest" description="Disordered" evidence="8">
    <location>
        <begin position="671"/>
        <end position="704"/>
    </location>
</feature>
<accession>A0A226EJU1</accession>
<evidence type="ECO:0000256" key="6">
    <source>
        <dbReference type="ARBA" id="ARBA00022989"/>
    </source>
</evidence>
<evidence type="ECO:0000313" key="12">
    <source>
        <dbReference type="Proteomes" id="UP000198287"/>
    </source>
</evidence>
<dbReference type="GO" id="GO:0005886">
    <property type="term" value="C:plasma membrane"/>
    <property type="evidence" value="ECO:0007669"/>
    <property type="project" value="UniProtKB-SubCell"/>
</dbReference>
<organism evidence="11 12">
    <name type="scientific">Folsomia candida</name>
    <name type="common">Springtail</name>
    <dbReference type="NCBI Taxonomy" id="158441"/>
    <lineage>
        <taxon>Eukaryota</taxon>
        <taxon>Metazoa</taxon>
        <taxon>Ecdysozoa</taxon>
        <taxon>Arthropoda</taxon>
        <taxon>Hexapoda</taxon>
        <taxon>Collembola</taxon>
        <taxon>Entomobryomorpha</taxon>
        <taxon>Isotomoidea</taxon>
        <taxon>Isotomidae</taxon>
        <taxon>Proisotominae</taxon>
        <taxon>Folsomia</taxon>
    </lineage>
</organism>
<dbReference type="PANTHER" id="PTHR48021">
    <property type="match status" value="1"/>
</dbReference>
<dbReference type="PRINTS" id="PR00171">
    <property type="entry name" value="SUGRTRNSPORT"/>
</dbReference>
<dbReference type="Pfam" id="PF10147">
    <property type="entry name" value="CR6_interact"/>
    <property type="match status" value="1"/>
</dbReference>
<evidence type="ECO:0000256" key="2">
    <source>
        <dbReference type="ARBA" id="ARBA00022448"/>
    </source>
</evidence>
<evidence type="ECO:0000256" key="8">
    <source>
        <dbReference type="SAM" id="MobiDB-lite"/>
    </source>
</evidence>
<dbReference type="GO" id="GO:0005634">
    <property type="term" value="C:nucleus"/>
    <property type="evidence" value="ECO:0007669"/>
    <property type="project" value="InterPro"/>
</dbReference>
<evidence type="ECO:0000256" key="1">
    <source>
        <dbReference type="ARBA" id="ARBA00004651"/>
    </source>
</evidence>
<dbReference type="SUPFAM" id="SSF103473">
    <property type="entry name" value="MFS general substrate transporter"/>
    <property type="match status" value="1"/>
</dbReference>
<dbReference type="AlphaFoldDB" id="A0A226EJU1"/>
<feature type="compositionally biased region" description="Polar residues" evidence="8">
    <location>
        <begin position="673"/>
        <end position="694"/>
    </location>
</feature>
<dbReference type="InterPro" id="IPR050549">
    <property type="entry name" value="MFS_Trehalose_Transporter"/>
</dbReference>
<keyword evidence="12" id="KW-1185">Reference proteome</keyword>
<proteinExistence type="predicted"/>
<keyword evidence="4" id="KW-0762">Sugar transport</keyword>
<dbReference type="GO" id="GO:0051119">
    <property type="term" value="F:sugar transmembrane transporter activity"/>
    <property type="evidence" value="ECO:0007669"/>
    <property type="project" value="InterPro"/>
</dbReference>
<dbReference type="OrthoDB" id="6247992at2759"/>
<feature type="transmembrane region" description="Helical" evidence="9">
    <location>
        <begin position="275"/>
        <end position="295"/>
    </location>
</feature>
<feature type="transmembrane region" description="Helical" evidence="9">
    <location>
        <begin position="302"/>
        <end position="320"/>
    </location>
</feature>
<sequence length="1280" mass="144646">MNTFQATFSKISKRQKLSYNKQHTLNVKVQQLNLKRKRHEILSDSEDDNDSQKQTKISDLTSELLPNSDNAVQLFKLPEWDLSSIDDSDDDITPPLETSSDCCEELVHVDNEAPLLHPCCNISKEESIYGILRLQQKHNLTKRCTEDILKLFSRHVPTDVNYPRSYHNLMKEVALESNWFQKVPYCPSCELILDVELKCPSCLSLYTSGSFDCFLGGFLEILQGNSQKTLVMTTLAVSLGPLSAGLGKGYSSPALSSLQESKTSSFHVSAQEGSWVASLSLLGALFGCLVGGLMLQVGRKRTLLYVALPFSGSWLLTVFAQRVEMMYCTSFIGGFLSAVTLLATQVYVSEIAHPEIRGCLSAVLKMAGEIGTLSSFSLGAFLDWRELATFAAGGPILFFFAILLIPETPSFLLYHGREEEARKAMTWLRSSKDDVASEMETLRSNISTKHKSFFPRCSSQFPFRQLFITCGLMFFQKFSGVTVFHHYAVPIFKQVFGRSIDAHWAAIVVVLLRLLGSMTSGLLIDTAGRLPLLIISNLFISASFFGFGLYNYMEESLPPNYPGFGPSLDWIPLTCVLFFTLFFSIGIGPISWLMVGELFPLEYRGFGAAVSTSFSYACAFAAVKTYVDIRSSVGLYGAFWIYSAISIAGLFFVCCLVPETKGVQLEEMYHGNAPQNTPKPSQETPPTASNCCDSSNHDTQKGNPSNKFTSICHQRELVADTVAYAYSAIPLQSACGRMHVVVPPCSPASVVEKKCPKTLCLNLATSVSDYEPIRKLRSKSCNVSVPKEYNNVLCPPHEYKMLCNVPCNHSKIVSEVPSTRRTITEHSPHLLLPHYKAYQPRPSNFSLYHCTADLYLSRDQIQQKNLGIELRAAPLPSTYYYHQGATMLHQNGDEISRQLHNGTTPNNFNTMIDSNLATVGSSHYRRQVKGVTVDEELTAQLTPQRLHSLRQQLNRLCPRQSLLHRIHLQTNIVGSESNLYVEHYGKTVCNGRKLSCWGFIMSCRLLKGTFSSIIIPFPQTRSIHVCTPKGSVLDYFRKKTPTDVVAKEESGDTDEQIFSLEETITPPLSEEEINQKRNKSRLRAYHQRLVNGQVPHPEPVFWTHHTVEYKRRIFGKYGEASEVDPRILWPTRKQLKKKIEYENICNPFTIQEMITKTRKMKAAEEEAFEQREREVDEKMKLVDKYKADLFAKQQAKDKEQKDAKDRKEKLMEEVRRHFGFTVDSRDERFQEMLAKKEKEQRKAMKEAKKLEKQQKMLDKLEAESSKSQPKQKPTPIVDED</sequence>
<comment type="subcellular location">
    <subcellularLocation>
        <location evidence="1">Cell membrane</location>
        <topology evidence="1">Multi-pass membrane protein</topology>
    </subcellularLocation>
</comment>
<protein>
    <submittedName>
        <fullName evidence="11">Facilitated trehalose transporter Tret1-1</fullName>
    </submittedName>
</protein>
<dbReference type="EMBL" id="LNIX01000003">
    <property type="protein sequence ID" value="OXA57021.1"/>
    <property type="molecule type" value="Genomic_DNA"/>
</dbReference>
<keyword evidence="3" id="KW-1003">Cell membrane</keyword>
<feature type="transmembrane region" description="Helical" evidence="9">
    <location>
        <begin position="387"/>
        <end position="405"/>
    </location>
</feature>
<dbReference type="PROSITE" id="PS50850">
    <property type="entry name" value="MFS"/>
    <property type="match status" value="1"/>
</dbReference>
<dbReference type="FunFam" id="1.20.1250.20:FF:000218">
    <property type="entry name" value="facilitated trehalose transporter Tret1"/>
    <property type="match status" value="1"/>
</dbReference>
<keyword evidence="2" id="KW-0813">Transport</keyword>
<evidence type="ECO:0000256" key="3">
    <source>
        <dbReference type="ARBA" id="ARBA00022475"/>
    </source>
</evidence>
<feature type="transmembrane region" description="Helical" evidence="9">
    <location>
        <begin position="639"/>
        <end position="658"/>
    </location>
</feature>
<dbReference type="InterPro" id="IPR043035">
    <property type="entry name" value="Ribosomal_mL64_sf"/>
</dbReference>
<evidence type="ECO:0000256" key="4">
    <source>
        <dbReference type="ARBA" id="ARBA00022597"/>
    </source>
</evidence>
<dbReference type="PANTHER" id="PTHR48021:SF34">
    <property type="entry name" value="FACILITATED TREHALOSE TRANSPORTER TRET1-2 HOMOLOG-LIKE PROTEIN"/>
    <property type="match status" value="1"/>
</dbReference>
<feature type="transmembrane region" description="Helical" evidence="9">
    <location>
        <begin position="504"/>
        <end position="523"/>
    </location>
</feature>
<dbReference type="Gene3D" id="1.20.1250.20">
    <property type="entry name" value="MFS general substrate transporter like domains"/>
    <property type="match status" value="1"/>
</dbReference>
<keyword evidence="7 9" id="KW-0472">Membrane</keyword>
<evidence type="ECO:0000313" key="11">
    <source>
        <dbReference type="EMBL" id="OXA57021.1"/>
    </source>
</evidence>
<evidence type="ECO:0000256" key="7">
    <source>
        <dbReference type="ARBA" id="ARBA00023136"/>
    </source>
</evidence>
<comment type="caution">
    <text evidence="11">The sequence shown here is derived from an EMBL/GenBank/DDBJ whole genome shotgun (WGS) entry which is preliminary data.</text>
</comment>
<dbReference type="CDD" id="cd17358">
    <property type="entry name" value="MFS_GLUT6_8_Class3_like"/>
    <property type="match status" value="1"/>
</dbReference>
<evidence type="ECO:0000259" key="10">
    <source>
        <dbReference type="PROSITE" id="PS50850"/>
    </source>
</evidence>
<dbReference type="InterPro" id="IPR020846">
    <property type="entry name" value="MFS_dom"/>
</dbReference>